<proteinExistence type="predicted"/>
<dbReference type="AlphaFoldDB" id="A0A4Q9PSN7"/>
<sequence>MSSTQYIPEQGKYGLRNKEGPLNSDHLYPDNDVTRPVFLLVYPPVGIKTQTHRDLHWSLGWEVSNRGFRFVHIQIHNDPRDPPPNPRYVYWGAQTKSVGAATQRAKKFLLGELTLRQRQNIERLAETVPVAYPNGRWNCQNWTDVLLRKLVEHGVITTAEWAQAMASARNAFHEILKTE</sequence>
<feature type="region of interest" description="Disordered" evidence="1">
    <location>
        <begin position="1"/>
        <end position="28"/>
    </location>
</feature>
<keyword evidence="3" id="KW-1185">Reference proteome</keyword>
<dbReference type="EMBL" id="ML145137">
    <property type="protein sequence ID" value="TBU57457.1"/>
    <property type="molecule type" value="Genomic_DNA"/>
</dbReference>
<gene>
    <name evidence="2" type="ORF">BD310DRAFT_553693</name>
</gene>
<name>A0A4Q9PSN7_9APHY</name>
<reference evidence="2 3" key="1">
    <citation type="submission" date="2019-01" db="EMBL/GenBank/DDBJ databases">
        <title>Draft genome sequences of three monokaryotic isolates of the white-rot basidiomycete fungus Dichomitus squalens.</title>
        <authorList>
            <consortium name="DOE Joint Genome Institute"/>
            <person name="Lopez S.C."/>
            <person name="Andreopoulos B."/>
            <person name="Pangilinan J."/>
            <person name="Lipzen A."/>
            <person name="Riley R."/>
            <person name="Ahrendt S."/>
            <person name="Ng V."/>
            <person name="Barry K."/>
            <person name="Daum C."/>
            <person name="Grigoriev I.V."/>
            <person name="Hilden K.S."/>
            <person name="Makela M.R."/>
            <person name="de Vries R.P."/>
        </authorList>
    </citation>
    <scope>NUCLEOTIDE SEQUENCE [LARGE SCALE GENOMIC DNA]</scope>
    <source>
        <strain evidence="2 3">CBS 464.89</strain>
    </source>
</reference>
<protein>
    <submittedName>
        <fullName evidence="2">Uncharacterized protein</fullName>
    </submittedName>
</protein>
<organism evidence="2 3">
    <name type="scientific">Dichomitus squalens</name>
    <dbReference type="NCBI Taxonomy" id="114155"/>
    <lineage>
        <taxon>Eukaryota</taxon>
        <taxon>Fungi</taxon>
        <taxon>Dikarya</taxon>
        <taxon>Basidiomycota</taxon>
        <taxon>Agaricomycotina</taxon>
        <taxon>Agaricomycetes</taxon>
        <taxon>Polyporales</taxon>
        <taxon>Polyporaceae</taxon>
        <taxon>Dichomitus</taxon>
    </lineage>
</organism>
<evidence type="ECO:0000256" key="1">
    <source>
        <dbReference type="SAM" id="MobiDB-lite"/>
    </source>
</evidence>
<dbReference type="Proteomes" id="UP000292082">
    <property type="component" value="Unassembled WGS sequence"/>
</dbReference>
<accession>A0A4Q9PSN7</accession>
<evidence type="ECO:0000313" key="3">
    <source>
        <dbReference type="Proteomes" id="UP000292082"/>
    </source>
</evidence>
<evidence type="ECO:0000313" key="2">
    <source>
        <dbReference type="EMBL" id="TBU57457.1"/>
    </source>
</evidence>